<feature type="binding site" description="axial binding residue" evidence="20">
    <location>
        <position position="222"/>
    </location>
    <ligand>
        <name>heme c</name>
        <dbReference type="ChEBI" id="CHEBI:61717"/>
        <label>2</label>
    </ligand>
    <ligandPart>
        <name>Fe</name>
        <dbReference type="ChEBI" id="CHEBI:18248"/>
    </ligandPart>
</feature>
<comment type="function">
    <text evidence="19">C-type cytochrome. Part of the cbb3-type cytochrome c oxidase complex.</text>
</comment>
<dbReference type="GO" id="GO:1902600">
    <property type="term" value="P:proton transmembrane transport"/>
    <property type="evidence" value="ECO:0007669"/>
    <property type="project" value="UniProtKB-KW"/>
</dbReference>
<dbReference type="PRINTS" id="PR00605">
    <property type="entry name" value="CYTCHROMECIC"/>
</dbReference>
<evidence type="ECO:0000256" key="20">
    <source>
        <dbReference type="PIRSR" id="PIRSR000006-1"/>
    </source>
</evidence>
<evidence type="ECO:0000256" key="17">
    <source>
        <dbReference type="ARBA" id="ARBA00023065"/>
    </source>
</evidence>
<keyword evidence="4 19" id="KW-0813">Transport</keyword>
<dbReference type="PANTHER" id="PTHR33751:SF1">
    <property type="entry name" value="CBB3-TYPE CYTOCHROME C OXIDASE SUBUNIT FIXP"/>
    <property type="match status" value="1"/>
</dbReference>
<evidence type="ECO:0000256" key="22">
    <source>
        <dbReference type="SAM" id="Phobius"/>
    </source>
</evidence>
<accession>A0A9X1YE77</accession>
<feature type="binding site" description="covalent" evidence="21">
    <location>
        <position position="120"/>
    </location>
    <ligand>
        <name>heme c</name>
        <dbReference type="ChEBI" id="CHEBI:61717"/>
        <label>1</label>
    </ligand>
</feature>
<feature type="binding site" description="covalent" evidence="21">
    <location>
        <position position="123"/>
    </location>
    <ligand>
        <name>heme c</name>
        <dbReference type="ChEBI" id="CHEBI:61717"/>
        <label>1</label>
    </ligand>
</feature>
<dbReference type="Pfam" id="PF14715">
    <property type="entry name" value="FixP_N"/>
    <property type="match status" value="1"/>
</dbReference>
<keyword evidence="14 22" id="KW-1133">Transmembrane helix</keyword>
<feature type="binding site" description="covalent" evidence="21">
    <location>
        <position position="221"/>
    </location>
    <ligand>
        <name>heme c</name>
        <dbReference type="ChEBI" id="CHEBI:61717"/>
        <label>2</label>
    </ligand>
</feature>
<feature type="binding site" description="axial binding residue" evidence="20">
    <location>
        <position position="263"/>
    </location>
    <ligand>
        <name>heme c</name>
        <dbReference type="ChEBI" id="CHEBI:61717"/>
        <label>1</label>
    </ligand>
    <ligandPart>
        <name>Fe</name>
        <dbReference type="ChEBI" id="CHEBI:18248"/>
    </ligandPart>
</feature>
<evidence type="ECO:0000256" key="21">
    <source>
        <dbReference type="PIRSR" id="PIRSR000006-2"/>
    </source>
</evidence>
<keyword evidence="15 19" id="KW-0560">Oxidoreductase</keyword>
<keyword evidence="16 19" id="KW-0408">Iron</keyword>
<evidence type="ECO:0000256" key="14">
    <source>
        <dbReference type="ARBA" id="ARBA00022989"/>
    </source>
</evidence>
<organism evidence="24 25">
    <name type="scientific">Roseomonas acroporae</name>
    <dbReference type="NCBI Taxonomy" id="2937791"/>
    <lineage>
        <taxon>Bacteria</taxon>
        <taxon>Pseudomonadati</taxon>
        <taxon>Pseudomonadota</taxon>
        <taxon>Alphaproteobacteria</taxon>
        <taxon>Acetobacterales</taxon>
        <taxon>Roseomonadaceae</taxon>
        <taxon>Roseomonas</taxon>
    </lineage>
</organism>
<evidence type="ECO:0000256" key="4">
    <source>
        <dbReference type="ARBA" id="ARBA00022448"/>
    </source>
</evidence>
<gene>
    <name evidence="24" type="primary">ccoP</name>
    <name evidence="24" type="ORF">M0638_10290</name>
</gene>
<evidence type="ECO:0000256" key="3">
    <source>
        <dbReference type="ARBA" id="ARBA00006113"/>
    </source>
</evidence>
<dbReference type="GO" id="GO:0005506">
    <property type="term" value="F:iron ion binding"/>
    <property type="evidence" value="ECO:0007669"/>
    <property type="project" value="InterPro"/>
</dbReference>
<dbReference type="InterPro" id="IPR032858">
    <property type="entry name" value="CcoP_N"/>
</dbReference>
<dbReference type="GO" id="GO:0020037">
    <property type="term" value="F:heme binding"/>
    <property type="evidence" value="ECO:0007669"/>
    <property type="project" value="InterPro"/>
</dbReference>
<feature type="transmembrane region" description="Helical" evidence="22">
    <location>
        <begin position="33"/>
        <end position="55"/>
    </location>
</feature>
<feature type="binding site" description="covalent" evidence="21">
    <location>
        <position position="218"/>
    </location>
    <ligand>
        <name>heme c</name>
        <dbReference type="ChEBI" id="CHEBI:61717"/>
        <label>2</label>
    </ligand>
</feature>
<dbReference type="EMBL" id="JALPRX010000038">
    <property type="protein sequence ID" value="MCK8784771.1"/>
    <property type="molecule type" value="Genomic_DNA"/>
</dbReference>
<dbReference type="InterPro" id="IPR038414">
    <property type="entry name" value="CcoP_N_sf"/>
</dbReference>
<evidence type="ECO:0000256" key="9">
    <source>
        <dbReference type="ARBA" id="ARBA00022692"/>
    </source>
</evidence>
<comment type="caution">
    <text evidence="24">The sequence shown here is derived from an EMBL/GenBank/DDBJ whole genome shotgun (WGS) entry which is preliminary data.</text>
</comment>
<dbReference type="PROSITE" id="PS51007">
    <property type="entry name" value="CYTC"/>
    <property type="match status" value="2"/>
</dbReference>
<dbReference type="InterPro" id="IPR050597">
    <property type="entry name" value="Cytochrome_c_Oxidase_Subunit"/>
</dbReference>
<evidence type="ECO:0000313" key="25">
    <source>
        <dbReference type="Proteomes" id="UP001139516"/>
    </source>
</evidence>
<comment type="cofactor">
    <cofactor evidence="19 21">
        <name>heme c</name>
        <dbReference type="ChEBI" id="CHEBI:61717"/>
    </cofactor>
    <text evidence="19 21">Binds 2 heme C groups per subunit.</text>
</comment>
<comment type="pathway">
    <text evidence="2 19">Energy metabolism; oxidative phosphorylation.</text>
</comment>
<dbReference type="Gene3D" id="6.10.280.130">
    <property type="match status" value="1"/>
</dbReference>
<feature type="domain" description="Cytochrome c" evidence="23">
    <location>
        <begin position="107"/>
        <end position="198"/>
    </location>
</feature>
<comment type="subcellular location">
    <subcellularLocation>
        <location evidence="1 19">Cell inner membrane</location>
    </subcellularLocation>
</comment>
<feature type="binding site" description="axial binding residue" evidence="20">
    <location>
        <position position="124"/>
    </location>
    <ligand>
        <name>heme c</name>
        <dbReference type="ChEBI" id="CHEBI:61717"/>
        <label>1</label>
    </ligand>
    <ligandPart>
        <name>Fe</name>
        <dbReference type="ChEBI" id="CHEBI:18248"/>
    </ligandPart>
</feature>
<dbReference type="NCBIfam" id="TIGR00782">
    <property type="entry name" value="ccoP"/>
    <property type="match status" value="1"/>
</dbReference>
<evidence type="ECO:0000259" key="23">
    <source>
        <dbReference type="PROSITE" id="PS51007"/>
    </source>
</evidence>
<evidence type="ECO:0000256" key="11">
    <source>
        <dbReference type="ARBA" id="ARBA00022737"/>
    </source>
</evidence>
<dbReference type="GO" id="GO:0016491">
    <property type="term" value="F:oxidoreductase activity"/>
    <property type="evidence" value="ECO:0007669"/>
    <property type="project" value="UniProtKB-KW"/>
</dbReference>
<keyword evidence="18 19" id="KW-0472">Membrane</keyword>
<dbReference type="GO" id="GO:0009055">
    <property type="term" value="F:electron transfer activity"/>
    <property type="evidence" value="ECO:0007669"/>
    <property type="project" value="InterPro"/>
</dbReference>
<evidence type="ECO:0000256" key="19">
    <source>
        <dbReference type="PIRNR" id="PIRNR000006"/>
    </source>
</evidence>
<keyword evidence="9 22" id="KW-0812">Transmembrane</keyword>
<evidence type="ECO:0000256" key="12">
    <source>
        <dbReference type="ARBA" id="ARBA00022781"/>
    </source>
</evidence>
<dbReference type="PANTHER" id="PTHR33751">
    <property type="entry name" value="CBB3-TYPE CYTOCHROME C OXIDASE SUBUNIT FIXP"/>
    <property type="match status" value="1"/>
</dbReference>
<keyword evidence="7 19" id="KW-0349">Heme</keyword>
<comment type="subunit">
    <text evidence="19">Component of the cbb3-type cytochrome c oxidase.</text>
</comment>
<dbReference type="PIRSF" id="PIRSF000006">
    <property type="entry name" value="Cbb3-Cox_fixP"/>
    <property type="match status" value="1"/>
</dbReference>
<dbReference type="SUPFAM" id="SSF46626">
    <property type="entry name" value="Cytochrome c"/>
    <property type="match status" value="2"/>
</dbReference>
<reference evidence="24" key="1">
    <citation type="submission" date="2022-04" db="EMBL/GenBank/DDBJ databases">
        <title>Roseomonas acroporae sp. nov., isolated from coral Acropora digitifera.</title>
        <authorList>
            <person name="Sun H."/>
        </authorList>
    </citation>
    <scope>NUCLEOTIDE SEQUENCE</scope>
    <source>
        <strain evidence="24">NAR14</strain>
    </source>
</reference>
<evidence type="ECO:0000313" key="24">
    <source>
        <dbReference type="EMBL" id="MCK8784771.1"/>
    </source>
</evidence>
<evidence type="ECO:0000256" key="5">
    <source>
        <dbReference type="ARBA" id="ARBA00022475"/>
    </source>
</evidence>
<dbReference type="AlphaFoldDB" id="A0A9X1YE77"/>
<evidence type="ECO:0000256" key="6">
    <source>
        <dbReference type="ARBA" id="ARBA00022519"/>
    </source>
</evidence>
<dbReference type="GO" id="GO:0005886">
    <property type="term" value="C:plasma membrane"/>
    <property type="evidence" value="ECO:0007669"/>
    <property type="project" value="UniProtKB-SubCell"/>
</dbReference>
<evidence type="ECO:0000256" key="15">
    <source>
        <dbReference type="ARBA" id="ARBA00023002"/>
    </source>
</evidence>
<keyword evidence="13 19" id="KW-0249">Electron transport</keyword>
<dbReference type="InterPro" id="IPR009056">
    <property type="entry name" value="Cyt_c-like_dom"/>
</dbReference>
<proteinExistence type="inferred from homology"/>
<evidence type="ECO:0000256" key="8">
    <source>
        <dbReference type="ARBA" id="ARBA00022660"/>
    </source>
</evidence>
<keyword evidence="25" id="KW-1185">Reference proteome</keyword>
<dbReference type="Pfam" id="PF13442">
    <property type="entry name" value="Cytochrome_CBB3"/>
    <property type="match status" value="1"/>
</dbReference>
<keyword evidence="6 19" id="KW-0997">Cell inner membrane</keyword>
<evidence type="ECO:0000256" key="18">
    <source>
        <dbReference type="ARBA" id="ARBA00023136"/>
    </source>
</evidence>
<sequence length="289" mass="30503">MPTKIEKDAITGTDTTGHEWDGIKELNTPLPRWWLYVFYATIAFAAVWVVLYPALPIPGATGLTGWTARGALREELAAGSQQQQAMLARIRAATPAEVAADPEMRAFALAGGRVAFANTCAACHGAGGQGAAGGFPSLADDDWLWGGSLAAIHRTITHGVRADDDNDTHATLMPRFLADGMLNAAQVGDTAEFVLSLTGRADDAPAARRGSLLFAENCASCHGDRGQGNQEMGAPRLDDQVWLYGGDKASIVRSIAYSRRGAMPAWGVRLDPAVVNMLAVYVHSLGGGD</sequence>
<feature type="binding site" description="axial binding residue" evidence="20">
    <location>
        <position position="173"/>
    </location>
    <ligand>
        <name>heme c</name>
        <dbReference type="ChEBI" id="CHEBI:61717"/>
        <label>2</label>
    </ligand>
    <ligandPart>
        <name>Fe</name>
        <dbReference type="ChEBI" id="CHEBI:18248"/>
    </ligandPart>
</feature>
<protein>
    <recommendedName>
        <fullName evidence="19">Cbb3-type cytochrome c oxidase subunit</fullName>
    </recommendedName>
</protein>
<evidence type="ECO:0000256" key="13">
    <source>
        <dbReference type="ARBA" id="ARBA00022982"/>
    </source>
</evidence>
<dbReference type="Pfam" id="PF00034">
    <property type="entry name" value="Cytochrom_C"/>
    <property type="match status" value="1"/>
</dbReference>
<keyword evidence="5 19" id="KW-1003">Cell membrane</keyword>
<dbReference type="Proteomes" id="UP001139516">
    <property type="component" value="Unassembled WGS sequence"/>
</dbReference>
<evidence type="ECO:0000256" key="16">
    <source>
        <dbReference type="ARBA" id="ARBA00023004"/>
    </source>
</evidence>
<dbReference type="InterPro" id="IPR008168">
    <property type="entry name" value="Cyt_C_IC"/>
</dbReference>
<dbReference type="Gene3D" id="1.10.760.10">
    <property type="entry name" value="Cytochrome c-like domain"/>
    <property type="match status" value="2"/>
</dbReference>
<evidence type="ECO:0000256" key="7">
    <source>
        <dbReference type="ARBA" id="ARBA00022617"/>
    </source>
</evidence>
<evidence type="ECO:0000256" key="2">
    <source>
        <dbReference type="ARBA" id="ARBA00004673"/>
    </source>
</evidence>
<comment type="similarity">
    <text evidence="3 19">Belongs to the CcoP / FixP family.</text>
</comment>
<feature type="domain" description="Cytochrome c" evidence="23">
    <location>
        <begin position="205"/>
        <end position="286"/>
    </location>
</feature>
<dbReference type="InterPro" id="IPR004678">
    <property type="entry name" value="Cyt_c_oxidase_cbb3_su3"/>
</dbReference>
<dbReference type="InterPro" id="IPR036909">
    <property type="entry name" value="Cyt_c-like_dom_sf"/>
</dbReference>
<keyword evidence="17 19" id="KW-0406">Ion transport</keyword>
<keyword evidence="10 19" id="KW-0479">Metal-binding</keyword>
<evidence type="ECO:0000256" key="10">
    <source>
        <dbReference type="ARBA" id="ARBA00022723"/>
    </source>
</evidence>
<name>A0A9X1YE77_9PROT</name>
<evidence type="ECO:0000256" key="1">
    <source>
        <dbReference type="ARBA" id="ARBA00004533"/>
    </source>
</evidence>
<keyword evidence="11" id="KW-0677">Repeat</keyword>
<keyword evidence="12 19" id="KW-0375">Hydrogen ion transport</keyword>
<dbReference type="RefSeq" id="WP_248666892.1">
    <property type="nucleotide sequence ID" value="NZ_JALPRX010000038.1"/>
</dbReference>
<keyword evidence="8 19" id="KW-0679">Respiratory chain</keyword>